<keyword evidence="1" id="KW-0472">Membrane</keyword>
<dbReference type="SUPFAM" id="SSF53850">
    <property type="entry name" value="Periplasmic binding protein-like II"/>
    <property type="match status" value="1"/>
</dbReference>
<evidence type="ECO:0000313" key="3">
    <source>
        <dbReference type="Proteomes" id="UP000054359"/>
    </source>
</evidence>
<evidence type="ECO:0000313" key="2">
    <source>
        <dbReference type="EMBL" id="KFM80690.1"/>
    </source>
</evidence>
<keyword evidence="2" id="KW-0675">Receptor</keyword>
<accession>A0A087UTK1</accession>
<dbReference type="STRING" id="407821.A0A087UTK1"/>
<evidence type="ECO:0000256" key="1">
    <source>
        <dbReference type="SAM" id="Phobius"/>
    </source>
</evidence>
<feature type="transmembrane region" description="Helical" evidence="1">
    <location>
        <begin position="58"/>
        <end position="76"/>
    </location>
</feature>
<keyword evidence="3" id="KW-1185">Reference proteome</keyword>
<sequence length="115" mass="13378">MVTRGEADIIPYLTLTPSRHTVMDYSKPLAAVKYGILVAFPSEPPRAFIFLRPYRKEVWCLCVIAAILMSYMLYLMHKWSCKICKIDKKQTKELASYSRCFWLIYGATLQQGEFI</sequence>
<keyword evidence="1" id="KW-1133">Transmembrane helix</keyword>
<gene>
    <name evidence="2" type="ORF">X975_09592</name>
</gene>
<dbReference type="OrthoDB" id="9997229at2759"/>
<keyword evidence="1" id="KW-0812">Transmembrane</keyword>
<organism evidence="2 3">
    <name type="scientific">Stegodyphus mimosarum</name>
    <name type="common">African social velvet spider</name>
    <dbReference type="NCBI Taxonomy" id="407821"/>
    <lineage>
        <taxon>Eukaryota</taxon>
        <taxon>Metazoa</taxon>
        <taxon>Ecdysozoa</taxon>
        <taxon>Arthropoda</taxon>
        <taxon>Chelicerata</taxon>
        <taxon>Arachnida</taxon>
        <taxon>Araneae</taxon>
        <taxon>Araneomorphae</taxon>
        <taxon>Entelegynae</taxon>
        <taxon>Eresoidea</taxon>
        <taxon>Eresidae</taxon>
        <taxon>Stegodyphus</taxon>
    </lineage>
</organism>
<dbReference type="Gene3D" id="1.10.287.70">
    <property type="match status" value="1"/>
</dbReference>
<protein>
    <submittedName>
        <fullName evidence="2">Glutamate receptor</fullName>
    </submittedName>
</protein>
<dbReference type="Proteomes" id="UP000054359">
    <property type="component" value="Unassembled WGS sequence"/>
</dbReference>
<dbReference type="AlphaFoldDB" id="A0A087UTK1"/>
<proteinExistence type="predicted"/>
<name>A0A087UTK1_STEMI</name>
<dbReference type="EMBL" id="KK121540">
    <property type="protein sequence ID" value="KFM80690.1"/>
    <property type="molecule type" value="Genomic_DNA"/>
</dbReference>
<feature type="non-terminal residue" evidence="2">
    <location>
        <position position="115"/>
    </location>
</feature>
<reference evidence="2 3" key="1">
    <citation type="submission" date="2013-11" db="EMBL/GenBank/DDBJ databases">
        <title>Genome sequencing of Stegodyphus mimosarum.</title>
        <authorList>
            <person name="Bechsgaard J."/>
        </authorList>
    </citation>
    <scope>NUCLEOTIDE SEQUENCE [LARGE SCALE GENOMIC DNA]</scope>
</reference>